<feature type="signal peptide" evidence="2">
    <location>
        <begin position="1"/>
        <end position="27"/>
    </location>
</feature>
<organism evidence="3 4">
    <name type="scientific">Frankliniella occidentalis</name>
    <name type="common">Western flower thrips</name>
    <name type="synonym">Euthrips occidentalis</name>
    <dbReference type="NCBI Taxonomy" id="133901"/>
    <lineage>
        <taxon>Eukaryota</taxon>
        <taxon>Metazoa</taxon>
        <taxon>Ecdysozoa</taxon>
        <taxon>Arthropoda</taxon>
        <taxon>Hexapoda</taxon>
        <taxon>Insecta</taxon>
        <taxon>Pterygota</taxon>
        <taxon>Neoptera</taxon>
        <taxon>Paraneoptera</taxon>
        <taxon>Thysanoptera</taxon>
        <taxon>Terebrantia</taxon>
        <taxon>Thripoidea</taxon>
        <taxon>Thripidae</taxon>
        <taxon>Frankliniella</taxon>
    </lineage>
</organism>
<evidence type="ECO:0000313" key="3">
    <source>
        <dbReference type="Proteomes" id="UP000504606"/>
    </source>
</evidence>
<dbReference type="KEGG" id="foc:127749416"/>
<gene>
    <name evidence="4" type="primary">LOC127749416</name>
</gene>
<reference evidence="4" key="1">
    <citation type="submission" date="2025-08" db="UniProtKB">
        <authorList>
            <consortium name="RefSeq"/>
        </authorList>
    </citation>
    <scope>IDENTIFICATION</scope>
    <source>
        <tissue evidence="4">Whole organism</tissue>
    </source>
</reference>
<dbReference type="AlphaFoldDB" id="A0A9C6WXU8"/>
<feature type="compositionally biased region" description="Low complexity" evidence="1">
    <location>
        <begin position="167"/>
        <end position="181"/>
    </location>
</feature>
<sequence>MADIVARVKKPFWVLLAIAWCCALAAAADTDASSGSPEATTAAISSLAYDSVTVQDTRPADDKASHAGGEDEKEATAPAESPAVEAKDVGAPTPDVKGAAEKSPSADTTKGVVSAASSSINATAAAPRAEHGAGETDDDDDDDDDEDDVDDEDEEGEEDGEKRVEASTSKSVKITVSKVTGSGKGPEGEKRSLEAEVVVPGPAGGATASTEKTKLAGEFKH</sequence>
<evidence type="ECO:0000256" key="1">
    <source>
        <dbReference type="SAM" id="MobiDB-lite"/>
    </source>
</evidence>
<name>A0A9C6WXU8_FRAOC</name>
<accession>A0A9C6WXU8</accession>
<keyword evidence="2" id="KW-0732">Signal</keyword>
<feature type="compositionally biased region" description="Basic and acidic residues" evidence="1">
    <location>
        <begin position="58"/>
        <end position="70"/>
    </location>
</feature>
<dbReference type="GeneID" id="127749416"/>
<dbReference type="Proteomes" id="UP000504606">
    <property type="component" value="Unplaced"/>
</dbReference>
<evidence type="ECO:0000313" key="4">
    <source>
        <dbReference type="RefSeq" id="XP_052123409.1"/>
    </source>
</evidence>
<evidence type="ECO:0000256" key="2">
    <source>
        <dbReference type="SAM" id="SignalP"/>
    </source>
</evidence>
<feature type="compositionally biased region" description="Basic and acidic residues" evidence="1">
    <location>
        <begin position="211"/>
        <end position="221"/>
    </location>
</feature>
<feature type="compositionally biased region" description="Acidic residues" evidence="1">
    <location>
        <begin position="135"/>
        <end position="159"/>
    </location>
</feature>
<dbReference type="RefSeq" id="XP_052123409.1">
    <property type="nucleotide sequence ID" value="XM_052267449.1"/>
</dbReference>
<feature type="region of interest" description="Disordered" evidence="1">
    <location>
        <begin position="49"/>
        <end position="221"/>
    </location>
</feature>
<feature type="compositionally biased region" description="Low complexity" evidence="1">
    <location>
        <begin position="114"/>
        <end position="126"/>
    </location>
</feature>
<feature type="chain" id="PRO_5039422769" evidence="2">
    <location>
        <begin position="28"/>
        <end position="221"/>
    </location>
</feature>
<protein>
    <submittedName>
        <fullName evidence="4">Uncharacterized protein LOC127749416</fullName>
    </submittedName>
</protein>
<proteinExistence type="predicted"/>
<keyword evidence="3" id="KW-1185">Reference proteome</keyword>